<dbReference type="EMBL" id="CP154858">
    <property type="protein sequence ID" value="XDT71606.1"/>
    <property type="molecule type" value="Genomic_DNA"/>
</dbReference>
<evidence type="ECO:0000256" key="2">
    <source>
        <dbReference type="ARBA" id="ARBA00010581"/>
    </source>
</evidence>
<protein>
    <submittedName>
        <fullName evidence="9">Cytochrome c oxidase subunit 3</fullName>
    </submittedName>
</protein>
<evidence type="ECO:0000256" key="4">
    <source>
        <dbReference type="ARBA" id="ARBA00022989"/>
    </source>
</evidence>
<evidence type="ECO:0000313" key="9">
    <source>
        <dbReference type="EMBL" id="XDT71606.1"/>
    </source>
</evidence>
<sequence>MTTTCPDVRQLPGDLAIWFFILAEMTVFAVLFGVLAWSHSDAPELFARGRATLHPWAGWLITAALISASAAVAAGVGRAHRRGPATLVPAFAAALVCAGVYVILKLWEYGQLFEAGYTLRTNLFYTLYFFLTFFHFMHVIMGMIILAYITRKAARGGYAEGELSGIESGASYWHMVDMVWVILFPLVYVI</sequence>
<name>A0AB39UTK1_9GAMM</name>
<keyword evidence="3 6" id="KW-0812">Transmembrane</keyword>
<feature type="domain" description="Heme-copper oxidase subunit III family profile" evidence="8">
    <location>
        <begin position="15"/>
        <end position="190"/>
    </location>
</feature>
<dbReference type="KEGG" id="tcd:AAIA72_12410"/>
<feature type="transmembrane region" description="Helical" evidence="7">
    <location>
        <begin position="127"/>
        <end position="149"/>
    </location>
</feature>
<feature type="transmembrane region" description="Helical" evidence="7">
    <location>
        <begin position="170"/>
        <end position="189"/>
    </location>
</feature>
<dbReference type="InterPro" id="IPR000298">
    <property type="entry name" value="Cyt_c_oxidase-like_su3"/>
</dbReference>
<evidence type="ECO:0000256" key="3">
    <source>
        <dbReference type="ARBA" id="ARBA00022692"/>
    </source>
</evidence>
<dbReference type="SUPFAM" id="SSF81452">
    <property type="entry name" value="Cytochrome c oxidase subunit III-like"/>
    <property type="match status" value="1"/>
</dbReference>
<reference evidence="9" key="1">
    <citation type="submission" date="2024-05" db="EMBL/GenBank/DDBJ databases">
        <title>Genome sequencing of novel strain.</title>
        <authorList>
            <person name="Ganbat D."/>
            <person name="Ganbat S."/>
            <person name="Lee S.-J."/>
        </authorList>
    </citation>
    <scope>NUCLEOTIDE SEQUENCE</scope>
    <source>
        <strain evidence="9">SMD15-11</strain>
    </source>
</reference>
<gene>
    <name evidence="9" type="ORF">AAIA72_12410</name>
</gene>
<dbReference type="GO" id="GO:0004129">
    <property type="term" value="F:cytochrome-c oxidase activity"/>
    <property type="evidence" value="ECO:0007669"/>
    <property type="project" value="InterPro"/>
</dbReference>
<organism evidence="9">
    <name type="scientific">Thermohahella caldifontis</name>
    <dbReference type="NCBI Taxonomy" id="3142973"/>
    <lineage>
        <taxon>Bacteria</taxon>
        <taxon>Pseudomonadati</taxon>
        <taxon>Pseudomonadota</taxon>
        <taxon>Gammaproteobacteria</taxon>
        <taxon>Oceanospirillales</taxon>
        <taxon>Hahellaceae</taxon>
        <taxon>Thermohahella</taxon>
    </lineage>
</organism>
<proteinExistence type="inferred from homology"/>
<evidence type="ECO:0000256" key="6">
    <source>
        <dbReference type="RuleBase" id="RU003376"/>
    </source>
</evidence>
<dbReference type="InterPro" id="IPR035973">
    <property type="entry name" value="Cyt_c_oxidase_su3-like_sf"/>
</dbReference>
<dbReference type="GO" id="GO:0019646">
    <property type="term" value="P:aerobic electron transport chain"/>
    <property type="evidence" value="ECO:0007669"/>
    <property type="project" value="InterPro"/>
</dbReference>
<dbReference type="InterPro" id="IPR024791">
    <property type="entry name" value="Cyt_c/ubiquinol_Oxase_su3"/>
</dbReference>
<evidence type="ECO:0000256" key="5">
    <source>
        <dbReference type="ARBA" id="ARBA00023136"/>
    </source>
</evidence>
<evidence type="ECO:0000256" key="1">
    <source>
        <dbReference type="ARBA" id="ARBA00004141"/>
    </source>
</evidence>
<feature type="transmembrane region" description="Helical" evidence="7">
    <location>
        <begin position="56"/>
        <end position="76"/>
    </location>
</feature>
<evidence type="ECO:0000256" key="7">
    <source>
        <dbReference type="SAM" id="Phobius"/>
    </source>
</evidence>
<dbReference type="PROSITE" id="PS50253">
    <property type="entry name" value="COX3"/>
    <property type="match status" value="1"/>
</dbReference>
<dbReference type="RefSeq" id="WP_369600633.1">
    <property type="nucleotide sequence ID" value="NZ_CP154858.1"/>
</dbReference>
<dbReference type="Gene3D" id="1.20.120.80">
    <property type="entry name" value="Cytochrome c oxidase, subunit III, four-helix bundle"/>
    <property type="match status" value="1"/>
</dbReference>
<dbReference type="PANTHER" id="PTHR11403">
    <property type="entry name" value="CYTOCHROME C OXIDASE SUBUNIT III"/>
    <property type="match status" value="1"/>
</dbReference>
<keyword evidence="5 7" id="KW-0472">Membrane</keyword>
<comment type="subcellular location">
    <subcellularLocation>
        <location evidence="6">Cell membrane</location>
        <topology evidence="6">Multi-pass membrane protein</topology>
    </subcellularLocation>
    <subcellularLocation>
        <location evidence="1">Membrane</location>
        <topology evidence="1">Multi-pass membrane protein</topology>
    </subcellularLocation>
</comment>
<dbReference type="PANTHER" id="PTHR11403:SF6">
    <property type="entry name" value="NITRIC OXIDE REDUCTASE SUBUNIT E"/>
    <property type="match status" value="1"/>
</dbReference>
<keyword evidence="4 7" id="KW-1133">Transmembrane helix</keyword>
<accession>A0AB39UTK1</accession>
<dbReference type="InterPro" id="IPR013833">
    <property type="entry name" value="Cyt_c_oxidase_su3_a-hlx"/>
</dbReference>
<evidence type="ECO:0000259" key="8">
    <source>
        <dbReference type="PROSITE" id="PS50253"/>
    </source>
</evidence>
<dbReference type="AlphaFoldDB" id="A0AB39UTK1"/>
<feature type="transmembrane region" description="Helical" evidence="7">
    <location>
        <begin position="88"/>
        <end position="107"/>
    </location>
</feature>
<comment type="similarity">
    <text evidence="2 6">Belongs to the cytochrome c oxidase subunit 3 family.</text>
</comment>
<dbReference type="Pfam" id="PF00510">
    <property type="entry name" value="COX3"/>
    <property type="match status" value="1"/>
</dbReference>
<feature type="transmembrane region" description="Helical" evidence="7">
    <location>
        <begin position="15"/>
        <end position="36"/>
    </location>
</feature>
<dbReference type="GO" id="GO:0005886">
    <property type="term" value="C:plasma membrane"/>
    <property type="evidence" value="ECO:0007669"/>
    <property type="project" value="UniProtKB-SubCell"/>
</dbReference>